<protein>
    <submittedName>
        <fullName evidence="2">GroES-like protein</fullName>
    </submittedName>
</protein>
<dbReference type="Gene3D" id="3.90.180.10">
    <property type="entry name" value="Medium-chain alcohol dehydrogenases, catalytic domain"/>
    <property type="match status" value="1"/>
</dbReference>
<dbReference type="AlphaFoldDB" id="A0A5C3NY01"/>
<keyword evidence="3" id="KW-1185">Reference proteome</keyword>
<dbReference type="Pfam" id="PF00107">
    <property type="entry name" value="ADH_zinc_N"/>
    <property type="match status" value="1"/>
</dbReference>
<evidence type="ECO:0000313" key="2">
    <source>
        <dbReference type="EMBL" id="TFK80880.1"/>
    </source>
</evidence>
<dbReference type="Proteomes" id="UP000308197">
    <property type="component" value="Unassembled WGS sequence"/>
</dbReference>
<dbReference type="Pfam" id="PF08240">
    <property type="entry name" value="ADH_N"/>
    <property type="match status" value="1"/>
</dbReference>
<dbReference type="PANTHER" id="PTHR45348">
    <property type="entry name" value="HYPOTHETICAL OXIDOREDUCTASE (EUROFUNG)"/>
    <property type="match status" value="1"/>
</dbReference>
<dbReference type="InterPro" id="IPR013154">
    <property type="entry name" value="ADH-like_N"/>
</dbReference>
<dbReference type="SUPFAM" id="SSF51735">
    <property type="entry name" value="NAD(P)-binding Rossmann-fold domains"/>
    <property type="match status" value="1"/>
</dbReference>
<proteinExistence type="predicted"/>
<dbReference type="EMBL" id="ML211692">
    <property type="protein sequence ID" value="TFK80880.1"/>
    <property type="molecule type" value="Genomic_DNA"/>
</dbReference>
<dbReference type="InterPro" id="IPR020843">
    <property type="entry name" value="ER"/>
</dbReference>
<accession>A0A5C3NY01</accession>
<evidence type="ECO:0000259" key="1">
    <source>
        <dbReference type="SMART" id="SM00829"/>
    </source>
</evidence>
<organism evidence="2 3">
    <name type="scientific">Polyporus arcularius HHB13444</name>
    <dbReference type="NCBI Taxonomy" id="1314778"/>
    <lineage>
        <taxon>Eukaryota</taxon>
        <taxon>Fungi</taxon>
        <taxon>Dikarya</taxon>
        <taxon>Basidiomycota</taxon>
        <taxon>Agaricomycotina</taxon>
        <taxon>Agaricomycetes</taxon>
        <taxon>Polyporales</taxon>
        <taxon>Polyporaceae</taxon>
        <taxon>Polyporus</taxon>
    </lineage>
</organism>
<reference evidence="2 3" key="1">
    <citation type="journal article" date="2019" name="Nat. Ecol. Evol.">
        <title>Megaphylogeny resolves global patterns of mushroom evolution.</title>
        <authorList>
            <person name="Varga T."/>
            <person name="Krizsan K."/>
            <person name="Foldi C."/>
            <person name="Dima B."/>
            <person name="Sanchez-Garcia M."/>
            <person name="Sanchez-Ramirez S."/>
            <person name="Szollosi G.J."/>
            <person name="Szarkandi J.G."/>
            <person name="Papp V."/>
            <person name="Albert L."/>
            <person name="Andreopoulos W."/>
            <person name="Angelini C."/>
            <person name="Antonin V."/>
            <person name="Barry K.W."/>
            <person name="Bougher N.L."/>
            <person name="Buchanan P."/>
            <person name="Buyck B."/>
            <person name="Bense V."/>
            <person name="Catcheside P."/>
            <person name="Chovatia M."/>
            <person name="Cooper J."/>
            <person name="Damon W."/>
            <person name="Desjardin D."/>
            <person name="Finy P."/>
            <person name="Geml J."/>
            <person name="Haridas S."/>
            <person name="Hughes K."/>
            <person name="Justo A."/>
            <person name="Karasinski D."/>
            <person name="Kautmanova I."/>
            <person name="Kiss B."/>
            <person name="Kocsube S."/>
            <person name="Kotiranta H."/>
            <person name="LaButti K.M."/>
            <person name="Lechner B.E."/>
            <person name="Liimatainen K."/>
            <person name="Lipzen A."/>
            <person name="Lukacs Z."/>
            <person name="Mihaltcheva S."/>
            <person name="Morgado L.N."/>
            <person name="Niskanen T."/>
            <person name="Noordeloos M.E."/>
            <person name="Ohm R.A."/>
            <person name="Ortiz-Santana B."/>
            <person name="Ovrebo C."/>
            <person name="Racz N."/>
            <person name="Riley R."/>
            <person name="Savchenko A."/>
            <person name="Shiryaev A."/>
            <person name="Soop K."/>
            <person name="Spirin V."/>
            <person name="Szebenyi C."/>
            <person name="Tomsovsky M."/>
            <person name="Tulloss R.E."/>
            <person name="Uehling J."/>
            <person name="Grigoriev I.V."/>
            <person name="Vagvolgyi C."/>
            <person name="Papp T."/>
            <person name="Martin F.M."/>
            <person name="Miettinen O."/>
            <person name="Hibbett D.S."/>
            <person name="Nagy L.G."/>
        </authorList>
    </citation>
    <scope>NUCLEOTIDE SEQUENCE [LARGE SCALE GENOMIC DNA]</scope>
    <source>
        <strain evidence="2 3">HHB13444</strain>
    </source>
</reference>
<dbReference type="Gene3D" id="3.40.50.720">
    <property type="entry name" value="NAD(P)-binding Rossmann-like Domain"/>
    <property type="match status" value="1"/>
</dbReference>
<feature type="domain" description="Enoyl reductase (ER)" evidence="1">
    <location>
        <begin position="14"/>
        <end position="345"/>
    </location>
</feature>
<dbReference type="InterPro" id="IPR013149">
    <property type="entry name" value="ADH-like_C"/>
</dbReference>
<evidence type="ECO:0000313" key="3">
    <source>
        <dbReference type="Proteomes" id="UP000308197"/>
    </source>
</evidence>
<dbReference type="InterPro" id="IPR011032">
    <property type="entry name" value="GroES-like_sf"/>
</dbReference>
<dbReference type="PANTHER" id="PTHR45348:SF2">
    <property type="entry name" value="ZINC-TYPE ALCOHOL DEHYDROGENASE-LIKE PROTEIN C2E1P3.01"/>
    <property type="match status" value="1"/>
</dbReference>
<dbReference type="SUPFAM" id="SSF50129">
    <property type="entry name" value="GroES-like"/>
    <property type="match status" value="1"/>
</dbReference>
<dbReference type="STRING" id="1314778.A0A5C3NY01"/>
<dbReference type="InParanoid" id="A0A5C3NY01"/>
<dbReference type="InterPro" id="IPR036291">
    <property type="entry name" value="NAD(P)-bd_dom_sf"/>
</dbReference>
<name>A0A5C3NY01_9APHY</name>
<dbReference type="SMART" id="SM00829">
    <property type="entry name" value="PKS_ER"/>
    <property type="match status" value="1"/>
</dbReference>
<sequence>MSTQKSLVLPAAHGNWELAITDVPTPGPQDVLVKIAATALNPLDWKIQAYGLYVQSYPHVAGCEAAGTVEEVGAEVKNLSKGARIFFQGDFANTHATFQQYCVVPADRTSKIPDNIAFDQAASVPLGLATVATGLWSHHPDARSANWPAPWEQEGATKFAGKPALILGGASSVGQYAIQLAKLSGHSPIITTASPHNAALLRSLGATHVVDRSLAPVSVLREIREITAGKPIEYVYDTISSTDTQVLAYDALAPGGTLLLTQTAAIPDDKVQDGDGKRFIFVFGSVHAPFNRALGLELCSRLTDWLRTGVIVPNKVEVLPNGLAGIAEGLERLKQGTVSGTKLVVRPQETP</sequence>
<dbReference type="InterPro" id="IPR047122">
    <property type="entry name" value="Trans-enoyl_RdTase-like"/>
</dbReference>
<gene>
    <name evidence="2" type="ORF">K466DRAFT_604971</name>
</gene>
<dbReference type="CDD" id="cd08249">
    <property type="entry name" value="enoyl_reductase_like"/>
    <property type="match status" value="1"/>
</dbReference>
<dbReference type="GO" id="GO:0016651">
    <property type="term" value="F:oxidoreductase activity, acting on NAD(P)H"/>
    <property type="evidence" value="ECO:0007669"/>
    <property type="project" value="InterPro"/>
</dbReference>